<dbReference type="InterPro" id="IPR045968">
    <property type="entry name" value="DUF5924"/>
</dbReference>
<feature type="transmembrane region" description="Helical" evidence="1">
    <location>
        <begin position="24"/>
        <end position="40"/>
    </location>
</feature>
<gene>
    <name evidence="4" type="ORF">C7446_2394</name>
</gene>
<evidence type="ECO:0000259" key="2">
    <source>
        <dbReference type="Pfam" id="PF11141"/>
    </source>
</evidence>
<evidence type="ECO:0000313" key="4">
    <source>
        <dbReference type="EMBL" id="RKR02673.1"/>
    </source>
</evidence>
<proteinExistence type="predicted"/>
<feature type="transmembrane region" description="Helical" evidence="1">
    <location>
        <begin position="115"/>
        <end position="136"/>
    </location>
</feature>
<feature type="transmembrane region" description="Helical" evidence="1">
    <location>
        <begin position="143"/>
        <end position="166"/>
    </location>
</feature>
<feature type="domain" description="DUF2914" evidence="2">
    <location>
        <begin position="273"/>
        <end position="337"/>
    </location>
</feature>
<dbReference type="RefSeq" id="WP_121173301.1">
    <property type="nucleotide sequence ID" value="NZ_RBIN01000006.1"/>
</dbReference>
<dbReference type="InterPro" id="IPR022606">
    <property type="entry name" value="DUF2914"/>
</dbReference>
<evidence type="ECO:0000313" key="5">
    <source>
        <dbReference type="Proteomes" id="UP000281975"/>
    </source>
</evidence>
<keyword evidence="5" id="KW-1185">Reference proteome</keyword>
<keyword evidence="1" id="KW-0472">Membrane</keyword>
<dbReference type="Pfam" id="PF19346">
    <property type="entry name" value="DUF5924"/>
    <property type="match status" value="1"/>
</dbReference>
<feature type="domain" description="DUF5924" evidence="3">
    <location>
        <begin position="8"/>
        <end position="261"/>
    </location>
</feature>
<keyword evidence="1" id="KW-0812">Transmembrane</keyword>
<protein>
    <recommendedName>
        <fullName evidence="6">DUF2914 family protein</fullName>
    </recommendedName>
</protein>
<name>A0A420WVT5_9GAMM</name>
<reference evidence="4 5" key="1">
    <citation type="submission" date="2018-10" db="EMBL/GenBank/DDBJ databases">
        <title>Genomic Encyclopedia of Type Strains, Phase IV (KMG-IV): sequencing the most valuable type-strain genomes for metagenomic binning, comparative biology and taxonomic classification.</title>
        <authorList>
            <person name="Goeker M."/>
        </authorList>
    </citation>
    <scope>NUCLEOTIDE SEQUENCE [LARGE SCALE GENOMIC DNA]</scope>
    <source>
        <strain evidence="4 5">DSM 23229</strain>
    </source>
</reference>
<dbReference type="AlphaFoldDB" id="A0A420WVT5"/>
<feature type="transmembrane region" description="Helical" evidence="1">
    <location>
        <begin position="196"/>
        <end position="215"/>
    </location>
</feature>
<evidence type="ECO:0000256" key="1">
    <source>
        <dbReference type="SAM" id="Phobius"/>
    </source>
</evidence>
<evidence type="ECO:0000259" key="3">
    <source>
        <dbReference type="Pfam" id="PF19346"/>
    </source>
</evidence>
<sequence>MLTSPALPQWLNTLWQRLGRYQRLWPLISFGSGIFSFLLVNRQQTLGAWLAVALLVTWLALTLEALWQWRKPSNARSKLPRMVTTFLTQMTHQETLFFCLPFFLVTTVWTSPQAVFTGLLLLAALVSVLDPCYFALAERHRWLYFAFHGLCVLVLMLVSLPLLIHLTTGESLLLAALALPVVSLPSLANLFHPRGIISWLALIGLAVLLGAGTWLSRGWIPPATLWIDASALSPAFDESARRPRGTMPLTAQAVRSRGLYAYTAIHAPRGLNERIYHVWRHDGEVVDRIALTIRGVPGHGYRAWSHKRNFGRDVAGHWRIDVVTDAGQQIGVIRFRVGTSKAGVEQADGHLRTPPGIGWLHPAGMEGDRSAPTGH</sequence>
<feature type="transmembrane region" description="Helical" evidence="1">
    <location>
        <begin position="46"/>
        <end position="69"/>
    </location>
</feature>
<dbReference type="OrthoDB" id="6934181at2"/>
<dbReference type="EMBL" id="RBIN01000006">
    <property type="protein sequence ID" value="RKR02673.1"/>
    <property type="molecule type" value="Genomic_DNA"/>
</dbReference>
<comment type="caution">
    <text evidence="4">The sequence shown here is derived from an EMBL/GenBank/DDBJ whole genome shotgun (WGS) entry which is preliminary data.</text>
</comment>
<evidence type="ECO:0008006" key="6">
    <source>
        <dbReference type="Google" id="ProtNLM"/>
    </source>
</evidence>
<accession>A0A420WVT5</accession>
<dbReference type="Pfam" id="PF11141">
    <property type="entry name" value="DUF2914"/>
    <property type="match status" value="1"/>
</dbReference>
<keyword evidence="1" id="KW-1133">Transmembrane helix</keyword>
<dbReference type="Proteomes" id="UP000281975">
    <property type="component" value="Unassembled WGS sequence"/>
</dbReference>
<feature type="transmembrane region" description="Helical" evidence="1">
    <location>
        <begin position="172"/>
        <end position="191"/>
    </location>
</feature>
<organism evidence="4 5">
    <name type="scientific">Kushneria sinocarnis</name>
    <dbReference type="NCBI Taxonomy" id="595502"/>
    <lineage>
        <taxon>Bacteria</taxon>
        <taxon>Pseudomonadati</taxon>
        <taxon>Pseudomonadota</taxon>
        <taxon>Gammaproteobacteria</taxon>
        <taxon>Oceanospirillales</taxon>
        <taxon>Halomonadaceae</taxon>
        <taxon>Kushneria</taxon>
    </lineage>
</organism>